<keyword evidence="1 2" id="KW-0732">Signal</keyword>
<comment type="caution">
    <text evidence="4">The sequence shown here is derived from an EMBL/GenBank/DDBJ whole genome shotgun (WGS) entry which is preliminary data.</text>
</comment>
<dbReference type="SUPFAM" id="SSF56925">
    <property type="entry name" value="OMPA-like"/>
    <property type="match status" value="1"/>
</dbReference>
<feature type="domain" description="Outer membrane protein beta-barrel" evidence="3">
    <location>
        <begin position="9"/>
        <end position="225"/>
    </location>
</feature>
<name>A0ABX1WB31_9RHOB</name>
<proteinExistence type="predicted"/>
<evidence type="ECO:0000256" key="1">
    <source>
        <dbReference type="ARBA" id="ARBA00022729"/>
    </source>
</evidence>
<dbReference type="Pfam" id="PF13505">
    <property type="entry name" value="OMP_b-brl"/>
    <property type="match status" value="1"/>
</dbReference>
<sequence length="229" mass="23903">MFTRLILASSALAISATALAAQSLGDGTYIHGFIGYSQLQDSDFTGTIGGATQSVDTEFDAGFGLGLAIGKEIPQWSNDIIGTRIELELSYSESDVDGVNFTGNGPGPEGNISGDVTQTSLFANLLFDFKQAGALTPFAGFGLGATYSDLDFSYGPGVALDDSDTTLAAQLIAGVAYDINASTAFTVDARYARAFDVSSQRLAPNGALTGNVEDDLDTFSINFGIRHNF</sequence>
<dbReference type="InterPro" id="IPR011250">
    <property type="entry name" value="OMP/PagP_B-barrel"/>
</dbReference>
<dbReference type="RefSeq" id="WP_171117164.1">
    <property type="nucleotide sequence ID" value="NZ_WVQY01000003.1"/>
</dbReference>
<evidence type="ECO:0000259" key="3">
    <source>
        <dbReference type="Pfam" id="PF13505"/>
    </source>
</evidence>
<evidence type="ECO:0000256" key="2">
    <source>
        <dbReference type="SAM" id="SignalP"/>
    </source>
</evidence>
<accession>A0ABX1WB31</accession>
<feature type="signal peptide" evidence="2">
    <location>
        <begin position="1"/>
        <end position="20"/>
    </location>
</feature>
<dbReference type="Gene3D" id="2.40.160.20">
    <property type="match status" value="1"/>
</dbReference>
<dbReference type="Proteomes" id="UP000599383">
    <property type="component" value="Unassembled WGS sequence"/>
</dbReference>
<reference evidence="4 5" key="1">
    <citation type="submission" date="2019-12" db="EMBL/GenBank/DDBJ databases">
        <title>Ruegeria JWLKs population differentiation of coral mucus and skeleton niches.</title>
        <authorList>
            <person name="Luo D."/>
        </authorList>
    </citation>
    <scope>NUCLEOTIDE SEQUENCE [LARGE SCALE GENOMIC DNA]</scope>
    <source>
        <strain evidence="4 5">HKCCD6238</strain>
    </source>
</reference>
<dbReference type="InterPro" id="IPR027385">
    <property type="entry name" value="Beta-barrel_OMP"/>
</dbReference>
<feature type="chain" id="PRO_5045303256" evidence="2">
    <location>
        <begin position="21"/>
        <end position="229"/>
    </location>
</feature>
<dbReference type="EMBL" id="WVQY01000003">
    <property type="protein sequence ID" value="NOD30500.1"/>
    <property type="molecule type" value="Genomic_DNA"/>
</dbReference>
<keyword evidence="5" id="KW-1185">Reference proteome</keyword>
<evidence type="ECO:0000313" key="4">
    <source>
        <dbReference type="EMBL" id="NOD30500.1"/>
    </source>
</evidence>
<protein>
    <submittedName>
        <fullName evidence="4">Outer membrane beta-barrel protein</fullName>
    </submittedName>
</protein>
<gene>
    <name evidence="4" type="ORF">GS617_09500</name>
</gene>
<evidence type="ECO:0000313" key="5">
    <source>
        <dbReference type="Proteomes" id="UP000599383"/>
    </source>
</evidence>
<organism evidence="4 5">
    <name type="scientific">Ruegeria atlantica</name>
    <dbReference type="NCBI Taxonomy" id="81569"/>
    <lineage>
        <taxon>Bacteria</taxon>
        <taxon>Pseudomonadati</taxon>
        <taxon>Pseudomonadota</taxon>
        <taxon>Alphaproteobacteria</taxon>
        <taxon>Rhodobacterales</taxon>
        <taxon>Roseobacteraceae</taxon>
        <taxon>Ruegeria</taxon>
    </lineage>
</organism>